<dbReference type="SUPFAM" id="SSF56672">
    <property type="entry name" value="DNA/RNA polymerases"/>
    <property type="match status" value="1"/>
</dbReference>
<dbReference type="Proteomes" id="UP000722750">
    <property type="component" value="Unassembled WGS sequence"/>
</dbReference>
<dbReference type="InterPro" id="IPR051083">
    <property type="entry name" value="GrpII_Intron_Splice-Mob/Def"/>
</dbReference>
<evidence type="ECO:0000259" key="2">
    <source>
        <dbReference type="PROSITE" id="PS50878"/>
    </source>
</evidence>
<feature type="domain" description="Reverse transcriptase" evidence="2">
    <location>
        <begin position="1"/>
        <end position="78"/>
    </location>
</feature>
<comment type="caution">
    <text evidence="3">The sequence shown here is derived from an EMBL/GenBank/DDBJ whole genome shotgun (WGS) entry which is preliminary data.</text>
</comment>
<reference evidence="3" key="1">
    <citation type="journal article" date="2021" name="ISME J.">
        <title>Fine-scale metabolic discontinuity in a stratified prokaryote microbiome of a Red Sea deep halocline.</title>
        <authorList>
            <person name="Michoud G."/>
            <person name="Ngugi D.K."/>
            <person name="Barozzi A."/>
            <person name="Merlino G."/>
            <person name="Calleja M.L."/>
            <person name="Delgado-Huertas A."/>
            <person name="Moran X.A.G."/>
            <person name="Daffonchio D."/>
        </authorList>
    </citation>
    <scope>NUCLEOTIDE SEQUENCE</scope>
    <source>
        <strain evidence="3">SuakinDeep_MAG55_1</strain>
    </source>
</reference>
<proteinExistence type="inferred from homology"/>
<dbReference type="EMBL" id="JAANXD010000063">
    <property type="protein sequence ID" value="MBS1258476.1"/>
    <property type="molecule type" value="Genomic_DNA"/>
</dbReference>
<protein>
    <submittedName>
        <fullName evidence="3">Group II intron-encoded protein LtrA</fullName>
    </submittedName>
</protein>
<evidence type="ECO:0000313" key="3">
    <source>
        <dbReference type="EMBL" id="MBS1258476.1"/>
    </source>
</evidence>
<sequence length="78" mass="9165">MIDLDIKGFFDNLDHELMMKAVRFHTDEKWIHLYVERWLKAPLQQKDGQLIKRDKGTPQGGVASPLLANIFMHHAYDM</sequence>
<dbReference type="PROSITE" id="PS50878">
    <property type="entry name" value="RT_POL"/>
    <property type="match status" value="1"/>
</dbReference>
<dbReference type="Pfam" id="PF00078">
    <property type="entry name" value="RVT_1"/>
    <property type="match status" value="1"/>
</dbReference>
<dbReference type="AlphaFoldDB" id="A0A941W4Q5"/>
<evidence type="ECO:0000313" key="4">
    <source>
        <dbReference type="Proteomes" id="UP000722750"/>
    </source>
</evidence>
<evidence type="ECO:0000256" key="1">
    <source>
        <dbReference type="ARBA" id="ARBA00034120"/>
    </source>
</evidence>
<comment type="similarity">
    <text evidence="1">Belongs to the bacterial reverse transcriptase family.</text>
</comment>
<gene>
    <name evidence="3" type="ORF">MAG551_01535</name>
</gene>
<dbReference type="PANTHER" id="PTHR34047:SF3">
    <property type="entry name" value="BLR2052 PROTEIN"/>
    <property type="match status" value="1"/>
</dbReference>
<dbReference type="PANTHER" id="PTHR34047">
    <property type="entry name" value="NUCLEAR INTRON MATURASE 1, MITOCHONDRIAL-RELATED"/>
    <property type="match status" value="1"/>
</dbReference>
<accession>A0A941W4Q5</accession>
<organism evidence="3 4">
    <name type="scientific">Candidatus Scalindua arabica</name>
    <dbReference type="NCBI Taxonomy" id="1127984"/>
    <lineage>
        <taxon>Bacteria</taxon>
        <taxon>Pseudomonadati</taxon>
        <taxon>Planctomycetota</taxon>
        <taxon>Candidatus Brocadiia</taxon>
        <taxon>Candidatus Brocadiales</taxon>
        <taxon>Candidatus Scalinduaceae</taxon>
        <taxon>Candidatus Scalindua</taxon>
    </lineage>
</organism>
<name>A0A941W4Q5_9BACT</name>
<dbReference type="InterPro" id="IPR043502">
    <property type="entry name" value="DNA/RNA_pol_sf"/>
</dbReference>
<dbReference type="InterPro" id="IPR000477">
    <property type="entry name" value="RT_dom"/>
</dbReference>